<sequence length="626" mass="72621">ITYDNFDDFQNIVSEWIPKGILDNSVIDKCWQYYTQRAPVSNEDARAAAELLRMAAIGRHTIITKNINVVTTVAFSDKFKDDMMFLACSCRLLAVAGVDKIDIQSKDPPFKMKHADPIFQNLSNILVENFFKKVPYYSEAMQSGLDFIFRVCSKPTEVCEKILKKIHEKLKQSQKTLLLTTRFCQLLGYLAIKMLGFLDNTVYRELKRRNYLREARKENDKNKTNRRRTSKKTTNSRNNNDSCLMGAEAEDTDAEFILNVLENYVVSNSGVIGQYYSYLVNICQRPDLYNNPLLQQAAVIALMRYMLISSKFCRDNIRLLFTIFEKTTFPELKRTILVHCSDLLTRFPNIVEPWSPRIYGGLKDPRVEVRKTAFFALSNLILRDMIRAHSHISEMAACLIDEKQEMRNMCKTFFGRLAQKENNLANVIPDIFSHLVKLEEVSEENLRFIMKFLFDLVDNSKRTENLVDRFCCKYTPNEDFKLNRNITYCLSLINYNDKALRKLHEKFPLYKHHVHDAEIYSTFQQILTECSKQKVGRADLKPIITDIENCIASVFEMNEDGPPVKPPPVAKPPKKTRSKSNRKKSSKRQTQTSDSDFDSDVDQIPKNKKQKRTTSRRNRKSGSDSD</sequence>
<dbReference type="InterPro" id="IPR026971">
    <property type="entry name" value="CND1/NCAPD3"/>
</dbReference>
<dbReference type="GO" id="GO:0000796">
    <property type="term" value="C:condensin complex"/>
    <property type="evidence" value="ECO:0007669"/>
    <property type="project" value="TreeGrafter"/>
</dbReference>
<protein>
    <submittedName>
        <fullName evidence="9">Condensin complex subunit 1</fullName>
    </submittedName>
</protein>
<keyword evidence="3" id="KW-0498">Mitosis</keyword>
<dbReference type="InterPro" id="IPR011989">
    <property type="entry name" value="ARM-like"/>
</dbReference>
<evidence type="ECO:0000256" key="7">
    <source>
        <dbReference type="SAM" id="MobiDB-lite"/>
    </source>
</evidence>
<comment type="caution">
    <text evidence="9">The sequence shown here is derived from an EMBL/GenBank/DDBJ whole genome shotgun (WGS) entry which is preliminary data.</text>
</comment>
<feature type="region of interest" description="Disordered" evidence="7">
    <location>
        <begin position="214"/>
        <end position="244"/>
    </location>
</feature>
<comment type="subcellular location">
    <subcellularLocation>
        <location evidence="1">Nucleus</location>
    </subcellularLocation>
</comment>
<dbReference type="GO" id="GO:0010032">
    <property type="term" value="P:meiotic chromosome condensation"/>
    <property type="evidence" value="ECO:0007669"/>
    <property type="project" value="TreeGrafter"/>
</dbReference>
<evidence type="ECO:0000313" key="10">
    <source>
        <dbReference type="Proteomes" id="UP000292052"/>
    </source>
</evidence>
<dbReference type="Gene3D" id="1.25.10.10">
    <property type="entry name" value="Leucine-rich Repeat Variant"/>
    <property type="match status" value="1"/>
</dbReference>
<dbReference type="PANTHER" id="PTHR14222">
    <property type="entry name" value="CONDENSIN"/>
    <property type="match status" value="1"/>
</dbReference>
<dbReference type="STRING" id="1661398.A0A482VTK5"/>
<dbReference type="AlphaFoldDB" id="A0A482VTK5"/>
<feature type="domain" description="Condensin complex subunit 1 C-terminal" evidence="8">
    <location>
        <begin position="337"/>
        <end position="491"/>
    </location>
</feature>
<name>A0A482VTK5_ASBVE</name>
<evidence type="ECO:0000256" key="1">
    <source>
        <dbReference type="ARBA" id="ARBA00004123"/>
    </source>
</evidence>
<dbReference type="Proteomes" id="UP000292052">
    <property type="component" value="Unassembled WGS sequence"/>
</dbReference>
<dbReference type="GO" id="GO:0051301">
    <property type="term" value="P:cell division"/>
    <property type="evidence" value="ECO:0007669"/>
    <property type="project" value="UniProtKB-KW"/>
</dbReference>
<keyword evidence="10" id="KW-1185">Reference proteome</keyword>
<accession>A0A482VTK5</accession>
<dbReference type="Pfam" id="PF12717">
    <property type="entry name" value="Cnd1"/>
    <property type="match status" value="1"/>
</dbReference>
<keyword evidence="6" id="KW-0131">Cell cycle</keyword>
<keyword evidence="4" id="KW-0226">DNA condensation</keyword>
<keyword evidence="2" id="KW-0132">Cell division</keyword>
<keyword evidence="5" id="KW-0539">Nucleus</keyword>
<proteinExistence type="predicted"/>
<evidence type="ECO:0000256" key="6">
    <source>
        <dbReference type="ARBA" id="ARBA00023306"/>
    </source>
</evidence>
<feature type="non-terminal residue" evidence="9">
    <location>
        <position position="626"/>
    </location>
</feature>
<organism evidence="9 10">
    <name type="scientific">Asbolus verrucosus</name>
    <name type="common">Desert ironclad beetle</name>
    <dbReference type="NCBI Taxonomy" id="1661398"/>
    <lineage>
        <taxon>Eukaryota</taxon>
        <taxon>Metazoa</taxon>
        <taxon>Ecdysozoa</taxon>
        <taxon>Arthropoda</taxon>
        <taxon>Hexapoda</taxon>
        <taxon>Insecta</taxon>
        <taxon>Pterygota</taxon>
        <taxon>Neoptera</taxon>
        <taxon>Endopterygota</taxon>
        <taxon>Coleoptera</taxon>
        <taxon>Polyphaga</taxon>
        <taxon>Cucujiformia</taxon>
        <taxon>Tenebrionidae</taxon>
        <taxon>Pimeliinae</taxon>
        <taxon>Asbolus</taxon>
    </lineage>
</organism>
<feature type="compositionally biased region" description="Basic and acidic residues" evidence="7">
    <location>
        <begin position="214"/>
        <end position="223"/>
    </location>
</feature>
<feature type="compositionally biased region" description="Low complexity" evidence="7">
    <location>
        <begin position="232"/>
        <end position="242"/>
    </location>
</feature>
<gene>
    <name evidence="9" type="ORF">BDFB_008818</name>
</gene>
<feature type="compositionally biased region" description="Basic residues" evidence="7">
    <location>
        <begin position="606"/>
        <end position="620"/>
    </location>
</feature>
<dbReference type="GO" id="GO:0042393">
    <property type="term" value="F:histone binding"/>
    <property type="evidence" value="ECO:0007669"/>
    <property type="project" value="TreeGrafter"/>
</dbReference>
<reference evidence="9 10" key="1">
    <citation type="submission" date="2017-03" db="EMBL/GenBank/DDBJ databases">
        <title>Genome of the blue death feigning beetle - Asbolus verrucosus.</title>
        <authorList>
            <person name="Rider S.D."/>
        </authorList>
    </citation>
    <scope>NUCLEOTIDE SEQUENCE [LARGE SCALE GENOMIC DNA]</scope>
    <source>
        <strain evidence="9">Butters</strain>
        <tissue evidence="9">Head and leg muscle</tissue>
    </source>
</reference>
<evidence type="ECO:0000259" key="8">
    <source>
        <dbReference type="Pfam" id="PF12717"/>
    </source>
</evidence>
<evidence type="ECO:0000256" key="3">
    <source>
        <dbReference type="ARBA" id="ARBA00022776"/>
    </source>
</evidence>
<dbReference type="OrthoDB" id="436262at2759"/>
<feature type="compositionally biased region" description="Basic residues" evidence="7">
    <location>
        <begin position="572"/>
        <end position="587"/>
    </location>
</feature>
<evidence type="ECO:0000256" key="2">
    <source>
        <dbReference type="ARBA" id="ARBA00022618"/>
    </source>
</evidence>
<dbReference type="GO" id="GO:0007076">
    <property type="term" value="P:mitotic chromosome condensation"/>
    <property type="evidence" value="ECO:0007669"/>
    <property type="project" value="InterPro"/>
</dbReference>
<dbReference type="GO" id="GO:0005634">
    <property type="term" value="C:nucleus"/>
    <property type="evidence" value="ECO:0007669"/>
    <property type="project" value="UniProtKB-SubCell"/>
</dbReference>
<evidence type="ECO:0000256" key="4">
    <source>
        <dbReference type="ARBA" id="ARBA00023067"/>
    </source>
</evidence>
<feature type="non-terminal residue" evidence="9">
    <location>
        <position position="1"/>
    </location>
</feature>
<dbReference type="InterPro" id="IPR032682">
    <property type="entry name" value="Cnd1_C"/>
</dbReference>
<evidence type="ECO:0000313" key="9">
    <source>
        <dbReference type="EMBL" id="RZC35597.1"/>
    </source>
</evidence>
<dbReference type="SUPFAM" id="SSF48371">
    <property type="entry name" value="ARM repeat"/>
    <property type="match status" value="1"/>
</dbReference>
<dbReference type="GO" id="GO:0000779">
    <property type="term" value="C:condensed chromosome, centromeric region"/>
    <property type="evidence" value="ECO:0007669"/>
    <property type="project" value="TreeGrafter"/>
</dbReference>
<dbReference type="InterPro" id="IPR016024">
    <property type="entry name" value="ARM-type_fold"/>
</dbReference>
<dbReference type="PANTHER" id="PTHR14222:SF2">
    <property type="entry name" value="CONDENSIN COMPLEX SUBUNIT 1"/>
    <property type="match status" value="1"/>
</dbReference>
<dbReference type="EMBL" id="QDEB01069581">
    <property type="protein sequence ID" value="RZC35597.1"/>
    <property type="molecule type" value="Genomic_DNA"/>
</dbReference>
<feature type="region of interest" description="Disordered" evidence="7">
    <location>
        <begin position="558"/>
        <end position="626"/>
    </location>
</feature>
<evidence type="ECO:0000256" key="5">
    <source>
        <dbReference type="ARBA" id="ARBA00023242"/>
    </source>
</evidence>